<organism evidence="2 3">
    <name type="scientific">Qipengyuania pacifica</name>
    <dbReference type="NCBI Taxonomy" id="2860199"/>
    <lineage>
        <taxon>Bacteria</taxon>
        <taxon>Pseudomonadati</taxon>
        <taxon>Pseudomonadota</taxon>
        <taxon>Alphaproteobacteria</taxon>
        <taxon>Sphingomonadales</taxon>
        <taxon>Erythrobacteraceae</taxon>
        <taxon>Qipengyuania</taxon>
    </lineage>
</organism>
<dbReference type="Proteomes" id="UP000776651">
    <property type="component" value="Unassembled WGS sequence"/>
</dbReference>
<proteinExistence type="predicted"/>
<name>A0ABS7JBH4_9SPHN</name>
<feature type="signal peptide" evidence="1">
    <location>
        <begin position="1"/>
        <end position="17"/>
    </location>
</feature>
<comment type="caution">
    <text evidence="2">The sequence shown here is derived from an EMBL/GenBank/DDBJ whole genome shotgun (WGS) entry which is preliminary data.</text>
</comment>
<feature type="chain" id="PRO_5046701035" evidence="1">
    <location>
        <begin position="18"/>
        <end position="130"/>
    </location>
</feature>
<dbReference type="EMBL" id="JAIGNQ010000001">
    <property type="protein sequence ID" value="MBX7487301.1"/>
    <property type="molecule type" value="Genomic_DNA"/>
</dbReference>
<protein>
    <submittedName>
        <fullName evidence="2">Uncharacterized protein</fullName>
    </submittedName>
</protein>
<evidence type="ECO:0000256" key="1">
    <source>
        <dbReference type="SAM" id="SignalP"/>
    </source>
</evidence>
<evidence type="ECO:0000313" key="2">
    <source>
        <dbReference type="EMBL" id="MBX7487301.1"/>
    </source>
</evidence>
<reference evidence="2 3" key="1">
    <citation type="submission" date="2021-08" db="EMBL/GenBank/DDBJ databases">
        <title>Comparative Genomics Analysis of the Genus Qipengyuania Reveals Extensive Genetic Diversity and Metabolic Versatility, Including the Description of Fifteen Novel Species.</title>
        <authorList>
            <person name="Liu Y."/>
        </authorList>
    </citation>
    <scope>NUCLEOTIDE SEQUENCE [LARGE SCALE GENOMIC DNA]</scope>
    <source>
        <strain evidence="2 3">GH25</strain>
    </source>
</reference>
<keyword evidence="1" id="KW-0732">Signal</keyword>
<dbReference type="RefSeq" id="WP_221596730.1">
    <property type="nucleotide sequence ID" value="NZ_JAIGNQ010000001.1"/>
</dbReference>
<keyword evidence="3" id="KW-1185">Reference proteome</keyword>
<accession>A0ABS7JBH4</accession>
<evidence type="ECO:0000313" key="3">
    <source>
        <dbReference type="Proteomes" id="UP000776651"/>
    </source>
</evidence>
<sequence length="130" mass="14171">MKKIAIILMLMAGAAHAQDAAPSADPVDHQIVVIGEKLKTWKGGVTKENGRLMCRTKESTGDKQLDAIRCGGMLTCIKPLEPRIDKLMSSDASRLEKRDKFNAMLAGTKPCLDEYEDAAIARLAAERTKS</sequence>
<gene>
    <name evidence="2" type="ORF">K3177_02120</name>
</gene>